<dbReference type="KEGG" id="ddd:Dda3937_00452"/>
<gene>
    <name evidence="1" type="ordered locus">Dda3937_00452</name>
</gene>
<sequence length="241" mass="27649">MQAFEKQVAGSFLERTRMPDINIFFSSLLERQLHDAAGRASARAAALSRQELHQKARALLDQLTGLDNDSYQDDRCGQPADDAPERLARARQASDFVNGHAANPFNGLTYHQLSLIVYDESGEFTLNERRAAWSEAYSLDQAWRQHVVTQARLNYRHPQWQIRFFTEVLKNYRALPAIEKAQYPRHYERELQCHLLPNRDGAHPFDFSGLADYPSLLEMLLAIRQDSPRREMAPTTVNPAP</sequence>
<dbReference type="Proteomes" id="UP000006859">
    <property type="component" value="Chromosome"/>
</dbReference>
<dbReference type="eggNOG" id="ENOG5030H1W">
    <property type="taxonomic scope" value="Bacteria"/>
</dbReference>
<evidence type="ECO:0000313" key="1">
    <source>
        <dbReference type="EMBL" id="ADN00182.1"/>
    </source>
</evidence>
<organism evidence="1 2">
    <name type="scientific">Dickeya dadantii (strain 3937)</name>
    <name type="common">Erwinia chrysanthemi (strain 3937)</name>
    <dbReference type="NCBI Taxonomy" id="198628"/>
    <lineage>
        <taxon>Bacteria</taxon>
        <taxon>Pseudomonadati</taxon>
        <taxon>Pseudomonadota</taxon>
        <taxon>Gammaproteobacteria</taxon>
        <taxon>Enterobacterales</taxon>
        <taxon>Pectobacteriaceae</taxon>
        <taxon>Dickeya</taxon>
    </lineage>
</organism>
<keyword evidence="2" id="KW-1185">Reference proteome</keyword>
<reference evidence="1 2" key="1">
    <citation type="journal article" date="2011" name="J. Bacteriol.">
        <title>Genome sequence of the plant-pathogenic bacterium Dickeya dadantii 3937.</title>
        <authorList>
            <person name="Glasner J.D."/>
            <person name="Yang C.H."/>
            <person name="Reverchon S."/>
            <person name="Hugouvieux-Cotte-Pattat N."/>
            <person name="Condemine G."/>
            <person name="Bohin J.P."/>
            <person name="Van Gijsegem F."/>
            <person name="Yang S."/>
            <person name="Franza T."/>
            <person name="Expert D."/>
            <person name="Plunkett G. III"/>
            <person name="San Francisco M.J."/>
            <person name="Charkowski A.O."/>
            <person name="Py B."/>
            <person name="Bell K."/>
            <person name="Rauscher L."/>
            <person name="Rodriguez-Palenzuela P."/>
            <person name="Toussaint A."/>
            <person name="Holeva M.C."/>
            <person name="He S.Y."/>
            <person name="Douet V."/>
            <person name="Boccara M."/>
            <person name="Blanco C."/>
            <person name="Toth I."/>
            <person name="Anderson B.D."/>
            <person name="Biehl B.S."/>
            <person name="Mau B."/>
            <person name="Flynn S.M."/>
            <person name="Barras F."/>
            <person name="Lindeberg M."/>
            <person name="Birch P.R."/>
            <person name="Tsuyumu S."/>
            <person name="Shi X."/>
            <person name="Hibbing M."/>
            <person name="Yap M.N."/>
            <person name="Carpentier M."/>
            <person name="Dassa E."/>
            <person name="Umehara M."/>
            <person name="Kim J.F."/>
            <person name="Rusch M."/>
            <person name="Soni P."/>
            <person name="Mayhew G.F."/>
            <person name="Fouts D.E."/>
            <person name="Gill S.R."/>
            <person name="Blattner F.R."/>
            <person name="Keen N.T."/>
            <person name="Perna N.T."/>
        </authorList>
    </citation>
    <scope>NUCLEOTIDE SEQUENCE [LARGE SCALE GENOMIC DNA]</scope>
    <source>
        <strain evidence="1 2">3937</strain>
    </source>
</reference>
<dbReference type="EMBL" id="CP002038">
    <property type="protein sequence ID" value="ADN00182.1"/>
    <property type="molecule type" value="Genomic_DNA"/>
</dbReference>
<dbReference type="HOGENOM" id="CLU_1150432_0_0_6"/>
<name>E0SHX3_DICD3</name>
<evidence type="ECO:0000313" key="2">
    <source>
        <dbReference type="Proteomes" id="UP000006859"/>
    </source>
</evidence>
<protein>
    <submittedName>
        <fullName evidence="1">Uncharacterized protein</fullName>
    </submittedName>
</protein>
<accession>E0SHX3</accession>
<dbReference type="AlphaFoldDB" id="E0SHX3"/>
<proteinExistence type="predicted"/>